<dbReference type="InterPro" id="IPR019786">
    <property type="entry name" value="Zinc_finger_PHD-type_CS"/>
</dbReference>
<keyword evidence="5" id="KW-0863">Zinc-finger</keyword>
<feature type="compositionally biased region" description="Polar residues" evidence="7">
    <location>
        <begin position="448"/>
        <end position="462"/>
    </location>
</feature>
<feature type="domain" description="TFIIS central" evidence="8">
    <location>
        <begin position="262"/>
        <end position="380"/>
    </location>
</feature>
<evidence type="ECO:0000313" key="9">
    <source>
        <dbReference type="EMBL" id="KAF2670297.1"/>
    </source>
</evidence>
<dbReference type="GO" id="GO:0031564">
    <property type="term" value="P:transcription antitermination"/>
    <property type="evidence" value="ECO:0007669"/>
    <property type="project" value="TreeGrafter"/>
</dbReference>
<feature type="compositionally biased region" description="Basic and acidic residues" evidence="7">
    <location>
        <begin position="114"/>
        <end position="130"/>
    </location>
</feature>
<dbReference type="PROSITE" id="PS01359">
    <property type="entry name" value="ZF_PHD_1"/>
    <property type="match status" value="1"/>
</dbReference>
<feature type="compositionally biased region" description="Low complexity" evidence="7">
    <location>
        <begin position="237"/>
        <end position="248"/>
    </location>
</feature>
<dbReference type="GO" id="GO:0006362">
    <property type="term" value="P:transcription elongation by RNA polymerase I"/>
    <property type="evidence" value="ECO:0007669"/>
    <property type="project" value="TreeGrafter"/>
</dbReference>
<evidence type="ECO:0000256" key="5">
    <source>
        <dbReference type="ARBA" id="ARBA00022771"/>
    </source>
</evidence>
<proteinExistence type="inferred from homology"/>
<feature type="compositionally biased region" description="Basic and acidic residues" evidence="7">
    <location>
        <begin position="387"/>
        <end position="401"/>
    </location>
</feature>
<dbReference type="InterPro" id="IPR003618">
    <property type="entry name" value="TFIIS_cen_dom"/>
</dbReference>
<dbReference type="SMART" id="SM00510">
    <property type="entry name" value="TFS2M"/>
    <property type="match status" value="1"/>
</dbReference>
<dbReference type="Pfam" id="PF07500">
    <property type="entry name" value="TFIIS_M"/>
    <property type="match status" value="1"/>
</dbReference>
<gene>
    <name evidence="9" type="ORF">BT63DRAFT_439362</name>
</gene>
<dbReference type="InterPro" id="IPR001965">
    <property type="entry name" value="Znf_PHD"/>
</dbReference>
<dbReference type="OrthoDB" id="79252at2759"/>
<dbReference type="InterPro" id="IPR036575">
    <property type="entry name" value="TFIIS_cen_dom_sf"/>
</dbReference>
<dbReference type="InterPro" id="IPR055499">
    <property type="entry name" value="DUF7071"/>
</dbReference>
<keyword evidence="10" id="KW-1185">Reference proteome</keyword>
<feature type="region of interest" description="Disordered" evidence="7">
    <location>
        <begin position="477"/>
        <end position="525"/>
    </location>
</feature>
<evidence type="ECO:0000256" key="1">
    <source>
        <dbReference type="ARBA" id="ARBA00002311"/>
    </source>
</evidence>
<feature type="region of interest" description="Disordered" evidence="7">
    <location>
        <begin position="114"/>
        <end position="250"/>
    </location>
</feature>
<keyword evidence="6" id="KW-0862">Zinc</keyword>
<dbReference type="Pfam" id="PF07744">
    <property type="entry name" value="SPOC"/>
    <property type="match status" value="1"/>
</dbReference>
<dbReference type="PANTHER" id="PTHR11477">
    <property type="entry name" value="TRANSCRIPTION FACTOR S-II ZINC FINGER DOMAIN-CONTAINING PROTEIN"/>
    <property type="match status" value="1"/>
</dbReference>
<dbReference type="InterPro" id="IPR012921">
    <property type="entry name" value="SPOC_C"/>
</dbReference>
<dbReference type="PROSITE" id="PS51321">
    <property type="entry name" value="TFIIS_CENTRAL"/>
    <property type="match status" value="1"/>
</dbReference>
<comment type="function">
    <text evidence="1">Negative regulator of transcription elongation.</text>
</comment>
<protein>
    <recommendedName>
        <fullName evidence="3">Transcription factor BYE1</fullName>
    </recommendedName>
</protein>
<dbReference type="SUPFAM" id="SSF57903">
    <property type="entry name" value="FYVE/PHD zinc finger"/>
    <property type="match status" value="1"/>
</dbReference>
<reference evidence="9" key="1">
    <citation type="journal article" date="2020" name="Stud. Mycol.">
        <title>101 Dothideomycetes genomes: a test case for predicting lifestyles and emergence of pathogens.</title>
        <authorList>
            <person name="Haridas S."/>
            <person name="Albert R."/>
            <person name="Binder M."/>
            <person name="Bloem J."/>
            <person name="Labutti K."/>
            <person name="Salamov A."/>
            <person name="Andreopoulos B."/>
            <person name="Baker S."/>
            <person name="Barry K."/>
            <person name="Bills G."/>
            <person name="Bluhm B."/>
            <person name="Cannon C."/>
            <person name="Castanera R."/>
            <person name="Culley D."/>
            <person name="Daum C."/>
            <person name="Ezra D."/>
            <person name="Gonzalez J."/>
            <person name="Henrissat B."/>
            <person name="Kuo A."/>
            <person name="Liang C."/>
            <person name="Lipzen A."/>
            <person name="Lutzoni F."/>
            <person name="Magnuson J."/>
            <person name="Mondo S."/>
            <person name="Nolan M."/>
            <person name="Ohm R."/>
            <person name="Pangilinan J."/>
            <person name="Park H.-J."/>
            <person name="Ramirez L."/>
            <person name="Alfaro M."/>
            <person name="Sun H."/>
            <person name="Tritt A."/>
            <person name="Yoshinaga Y."/>
            <person name="Zwiers L.-H."/>
            <person name="Turgeon B."/>
            <person name="Goodwin S."/>
            <person name="Spatafora J."/>
            <person name="Crous P."/>
            <person name="Grigoriev I."/>
        </authorList>
    </citation>
    <scope>NUCLEOTIDE SEQUENCE</scope>
    <source>
        <strain evidence="9">CBS 115976</strain>
    </source>
</reference>
<name>A0A6A6UFR4_9PEZI</name>
<dbReference type="Pfam" id="PF23257">
    <property type="entry name" value="DUF7071"/>
    <property type="match status" value="1"/>
</dbReference>
<dbReference type="SUPFAM" id="SSF46942">
    <property type="entry name" value="Elongation factor TFIIS domain 2"/>
    <property type="match status" value="1"/>
</dbReference>
<dbReference type="Pfam" id="PF20826">
    <property type="entry name" value="PHD_5"/>
    <property type="match status" value="1"/>
</dbReference>
<dbReference type="Gene3D" id="3.30.40.10">
    <property type="entry name" value="Zinc/RING finger domain, C3HC4 (zinc finger)"/>
    <property type="match status" value="1"/>
</dbReference>
<feature type="compositionally biased region" description="Basic and acidic residues" evidence="7">
    <location>
        <begin position="499"/>
        <end position="517"/>
    </location>
</feature>
<dbReference type="InterPro" id="IPR011011">
    <property type="entry name" value="Znf_FYVE_PHD"/>
</dbReference>
<keyword evidence="4" id="KW-0479">Metal-binding</keyword>
<dbReference type="Gene3D" id="1.10.472.30">
    <property type="entry name" value="Transcription elongation factor S-II, central domain"/>
    <property type="match status" value="1"/>
</dbReference>
<evidence type="ECO:0000313" key="10">
    <source>
        <dbReference type="Proteomes" id="UP000799302"/>
    </source>
</evidence>
<evidence type="ECO:0000256" key="4">
    <source>
        <dbReference type="ARBA" id="ARBA00022723"/>
    </source>
</evidence>
<dbReference type="InterPro" id="IPR013083">
    <property type="entry name" value="Znf_RING/FYVE/PHD"/>
</dbReference>
<sequence>MAEPRRSGRATKGQHTKIYDLEQAPAAPKRGKKGKRSSKANDDDESGEEDDSIIRCICGATEDKDGWMMISCETCTAWQHNLCMGITEEDDKLPDKYYCEQCRPGDHKDLLAAMSRGEEPWRERILERRESKKPKKKGKKGSTGGRKSARPSNAPTSEAASSPKAPPSQKSPTPAAEAGTKRKYEAVVEITNGHQKQSSSTPAKSPAAPSPSAQPEKSTEPLAKRAKSISEAPRIKSPTPATPTITSIDQLPKERFPVAKALRKELEELIPNAMKKSQYIIPSGQTVESLAIRMTLDIEDALHKRHADNYKQYGDQFRAIKFNLKKNHSLFKQIIDGSLLPSELADMSSEDMLSDELQQERLRLKEEADKQAILAQDTGPRYRKTHKGDELIGDEPTHEPSETYASNTESLYHAPSRQNTMEQKATNVHIDTGSPPPSAELPEDYDRPQQSAVTPTSATKPNFNLQHVLSNVKPIDPAKAGMISRPPKRQSISRAPEVTMRDAADDPDLDKILKNEDNDAPANTGDSSIVWRGGIEMSAISSFTAVARWVAGGDIGQKIPYKDMLKSNVEIDGRIDIKRADDYVSGMRFSQSTDVCCLALFPASDRDDDGLKRIYQYFKEKNRWGVFATHGHEAVRDVYIVIVEEGGPEKLPHFIQMLEAKSIPPVRQTPMLLLTLVVRTKGASSNMSTPQATPLPQTLAGAANPMHAGIPPHTPVNQSHPSFSPVAQMTPQFAPPLSHSPTPPAVLSALAVQILGPYIREPVVTQIMQSVTDMTDVQLQNLRDILEKEPATRSDLTKLAAHLQQRQAGTA</sequence>
<dbReference type="CDD" id="cd15550">
    <property type="entry name" value="PHD_MLL5"/>
    <property type="match status" value="1"/>
</dbReference>
<feature type="compositionally biased region" description="Basic residues" evidence="7">
    <location>
        <begin position="29"/>
        <end position="38"/>
    </location>
</feature>
<evidence type="ECO:0000256" key="7">
    <source>
        <dbReference type="SAM" id="MobiDB-lite"/>
    </source>
</evidence>
<evidence type="ECO:0000256" key="2">
    <source>
        <dbReference type="ARBA" id="ARBA00011050"/>
    </source>
</evidence>
<evidence type="ECO:0000256" key="3">
    <source>
        <dbReference type="ARBA" id="ARBA00021616"/>
    </source>
</evidence>
<dbReference type="GO" id="GO:0005634">
    <property type="term" value="C:nucleus"/>
    <property type="evidence" value="ECO:0007669"/>
    <property type="project" value="TreeGrafter"/>
</dbReference>
<feature type="compositionally biased region" description="Basic residues" evidence="7">
    <location>
        <begin position="131"/>
        <end position="140"/>
    </location>
</feature>
<dbReference type="GO" id="GO:0000977">
    <property type="term" value="F:RNA polymerase II transcription regulatory region sequence-specific DNA binding"/>
    <property type="evidence" value="ECO:0007669"/>
    <property type="project" value="TreeGrafter"/>
</dbReference>
<dbReference type="CDD" id="cd21538">
    <property type="entry name" value="SPOC_TFIIS"/>
    <property type="match status" value="1"/>
</dbReference>
<feature type="compositionally biased region" description="Low complexity" evidence="7">
    <location>
        <begin position="154"/>
        <end position="176"/>
    </location>
</feature>
<dbReference type="PANTHER" id="PTHR11477:SF11">
    <property type="entry name" value="TRANSCRIPTION FACTOR BYE1"/>
    <property type="match status" value="1"/>
</dbReference>
<dbReference type="Proteomes" id="UP000799302">
    <property type="component" value="Unassembled WGS sequence"/>
</dbReference>
<organism evidence="9 10">
    <name type="scientific">Microthyrium microscopicum</name>
    <dbReference type="NCBI Taxonomy" id="703497"/>
    <lineage>
        <taxon>Eukaryota</taxon>
        <taxon>Fungi</taxon>
        <taxon>Dikarya</taxon>
        <taxon>Ascomycota</taxon>
        <taxon>Pezizomycotina</taxon>
        <taxon>Dothideomycetes</taxon>
        <taxon>Dothideomycetes incertae sedis</taxon>
        <taxon>Microthyriales</taxon>
        <taxon>Microthyriaceae</taxon>
        <taxon>Microthyrium</taxon>
    </lineage>
</organism>
<comment type="similarity">
    <text evidence="2">Belongs to the BYE1 family.</text>
</comment>
<dbReference type="GO" id="GO:0031440">
    <property type="term" value="P:regulation of mRNA 3'-end processing"/>
    <property type="evidence" value="ECO:0007669"/>
    <property type="project" value="TreeGrafter"/>
</dbReference>
<accession>A0A6A6UFR4</accession>
<dbReference type="EMBL" id="MU004234">
    <property type="protein sequence ID" value="KAF2670297.1"/>
    <property type="molecule type" value="Genomic_DNA"/>
</dbReference>
<dbReference type="GO" id="GO:0001139">
    <property type="term" value="F:RNA polymerase II complex recruiting activity"/>
    <property type="evidence" value="ECO:0007669"/>
    <property type="project" value="TreeGrafter"/>
</dbReference>
<evidence type="ECO:0000256" key="6">
    <source>
        <dbReference type="ARBA" id="ARBA00022833"/>
    </source>
</evidence>
<dbReference type="AlphaFoldDB" id="A0A6A6UFR4"/>
<feature type="region of interest" description="Disordered" evidence="7">
    <location>
        <begin position="428"/>
        <end position="462"/>
    </location>
</feature>
<evidence type="ECO:0000259" key="8">
    <source>
        <dbReference type="PROSITE" id="PS51321"/>
    </source>
</evidence>
<dbReference type="GO" id="GO:0006368">
    <property type="term" value="P:transcription elongation by RNA polymerase II"/>
    <property type="evidence" value="ECO:0007669"/>
    <property type="project" value="TreeGrafter"/>
</dbReference>
<feature type="region of interest" description="Disordered" evidence="7">
    <location>
        <begin position="1"/>
        <end position="50"/>
    </location>
</feature>
<dbReference type="GO" id="GO:0008270">
    <property type="term" value="F:zinc ion binding"/>
    <property type="evidence" value="ECO:0007669"/>
    <property type="project" value="UniProtKB-KW"/>
</dbReference>
<feature type="compositionally biased region" description="Low complexity" evidence="7">
    <location>
        <begin position="195"/>
        <end position="216"/>
    </location>
</feature>
<dbReference type="SMART" id="SM00249">
    <property type="entry name" value="PHD"/>
    <property type="match status" value="1"/>
</dbReference>
<feature type="region of interest" description="Disordered" evidence="7">
    <location>
        <begin position="372"/>
        <end position="407"/>
    </location>
</feature>